<sequence length="202" mass="21614">MQHLLHHSLVSADESRAWLLIGYRAPAQPSTARVSTWRRLHRLGAVYVGASTCLLPAGAADDAALSALAAGVTEAGGSFDLYPIDAMSIPAHRALVARANADRDAEYAEVVERAEALVTELATESARGKFTFAEVEENEADLAKLRRWLATVGARDRYGAGGRAAAERAVDRAAQRMQEFTERSAGADHPPSVGPARPDRGR</sequence>
<reference evidence="3" key="1">
    <citation type="submission" date="2020-08" db="EMBL/GenBank/DDBJ databases">
        <title>Whole genome shotgun sequence of Actinocatenispora sera NBRC 101916.</title>
        <authorList>
            <person name="Komaki H."/>
            <person name="Tamura T."/>
        </authorList>
    </citation>
    <scope>NUCLEOTIDE SEQUENCE</scope>
    <source>
        <strain evidence="3">NBRC 101916</strain>
    </source>
</reference>
<keyword evidence="4" id="KW-1185">Reference proteome</keyword>
<dbReference type="Pfam" id="PF20229">
    <property type="entry name" value="ChrB_N"/>
    <property type="match status" value="1"/>
</dbReference>
<dbReference type="KEGG" id="aser:Asera_26410"/>
<feature type="domain" description="ChrB N-terminal" evidence="2">
    <location>
        <begin position="33"/>
        <end position="186"/>
    </location>
</feature>
<gene>
    <name evidence="3" type="ORF">Asera_26410</name>
</gene>
<organism evidence="3 4">
    <name type="scientific">Actinocatenispora sera</name>
    <dbReference type="NCBI Taxonomy" id="390989"/>
    <lineage>
        <taxon>Bacteria</taxon>
        <taxon>Bacillati</taxon>
        <taxon>Actinomycetota</taxon>
        <taxon>Actinomycetes</taxon>
        <taxon>Micromonosporales</taxon>
        <taxon>Micromonosporaceae</taxon>
        <taxon>Actinocatenispora</taxon>
    </lineage>
</organism>
<accession>A0A810KZC3</accession>
<feature type="compositionally biased region" description="Basic and acidic residues" evidence="1">
    <location>
        <begin position="165"/>
        <end position="186"/>
    </location>
</feature>
<dbReference type="InterPro" id="IPR046858">
    <property type="entry name" value="ChrB_N"/>
</dbReference>
<protein>
    <recommendedName>
        <fullName evidence="2">ChrB N-terminal domain-containing protein</fullName>
    </recommendedName>
</protein>
<evidence type="ECO:0000259" key="2">
    <source>
        <dbReference type="Pfam" id="PF20229"/>
    </source>
</evidence>
<evidence type="ECO:0000313" key="3">
    <source>
        <dbReference type="EMBL" id="BCJ28533.1"/>
    </source>
</evidence>
<dbReference type="EMBL" id="AP023354">
    <property type="protein sequence ID" value="BCJ28533.1"/>
    <property type="molecule type" value="Genomic_DNA"/>
</dbReference>
<dbReference type="Proteomes" id="UP000680750">
    <property type="component" value="Chromosome"/>
</dbReference>
<evidence type="ECO:0000256" key="1">
    <source>
        <dbReference type="SAM" id="MobiDB-lite"/>
    </source>
</evidence>
<dbReference type="AlphaFoldDB" id="A0A810KZC3"/>
<feature type="region of interest" description="Disordered" evidence="1">
    <location>
        <begin position="163"/>
        <end position="202"/>
    </location>
</feature>
<name>A0A810KZC3_9ACTN</name>
<evidence type="ECO:0000313" key="4">
    <source>
        <dbReference type="Proteomes" id="UP000680750"/>
    </source>
</evidence>
<proteinExistence type="predicted"/>